<feature type="compositionally biased region" description="Low complexity" evidence="2">
    <location>
        <begin position="450"/>
        <end position="460"/>
    </location>
</feature>
<feature type="compositionally biased region" description="Low complexity" evidence="2">
    <location>
        <begin position="1436"/>
        <end position="1445"/>
    </location>
</feature>
<feature type="compositionally biased region" description="Basic and acidic residues" evidence="2">
    <location>
        <begin position="1243"/>
        <end position="1261"/>
    </location>
</feature>
<reference evidence="3" key="1">
    <citation type="submission" date="2021-02" db="EMBL/GenBank/DDBJ databases">
        <title>Genome sequence Cadophora malorum strain M34.</title>
        <authorList>
            <person name="Stefanovic E."/>
            <person name="Vu D."/>
            <person name="Scully C."/>
            <person name="Dijksterhuis J."/>
            <person name="Roader J."/>
            <person name="Houbraken J."/>
        </authorList>
    </citation>
    <scope>NUCLEOTIDE SEQUENCE</scope>
    <source>
        <strain evidence="3">M34</strain>
    </source>
</reference>
<feature type="compositionally biased region" description="Polar residues" evidence="2">
    <location>
        <begin position="399"/>
        <end position="425"/>
    </location>
</feature>
<evidence type="ECO:0000256" key="2">
    <source>
        <dbReference type="SAM" id="MobiDB-lite"/>
    </source>
</evidence>
<feature type="region of interest" description="Disordered" evidence="2">
    <location>
        <begin position="193"/>
        <end position="217"/>
    </location>
</feature>
<organism evidence="3 4">
    <name type="scientific">Cadophora malorum</name>
    <dbReference type="NCBI Taxonomy" id="108018"/>
    <lineage>
        <taxon>Eukaryota</taxon>
        <taxon>Fungi</taxon>
        <taxon>Dikarya</taxon>
        <taxon>Ascomycota</taxon>
        <taxon>Pezizomycotina</taxon>
        <taxon>Leotiomycetes</taxon>
        <taxon>Helotiales</taxon>
        <taxon>Ploettnerulaceae</taxon>
        <taxon>Cadophora</taxon>
    </lineage>
</organism>
<feature type="compositionally biased region" description="Basic residues" evidence="2">
    <location>
        <begin position="1231"/>
        <end position="1242"/>
    </location>
</feature>
<feature type="compositionally biased region" description="Polar residues" evidence="2">
    <location>
        <begin position="47"/>
        <end position="61"/>
    </location>
</feature>
<evidence type="ECO:0000256" key="1">
    <source>
        <dbReference type="SAM" id="Coils"/>
    </source>
</evidence>
<sequence length="1491" mass="164634">MAGNYHPSEKEGHCEDRPIVSVDTAGNHTAPEAECMDIDTESWKLPNKTTSPHISSHLATTSPSGPSPGVPLPPISPPRTTHLQYQTLAYFLVRPFAQSHETSLALEPRAGSESINAQAVSPLQVKSPCIPKKRDHQSNDSCASFTKIEISEEAVLDEEICNENEAGKEKGKAIPGYLKAAIRKYPGRFNSIEAPHNKSDERHHKQKDAVKQKLKIEGEVDVSEGNVGEREGLVPHQAIYHLDTLLGSTPVKSPFDDYIGPQDPLFVGMASLPSQSPGQGISPAGNDDDDDDDGHHSASGASGAGGEPSNTTIKSKKKRVRKRKGKATGSGATTPSRQPADMPNMPPFPFVTSAPFGTTATGEDTEEASTPTAPEAREQDSSVDEQSTDSEPSVPYKPSDSTEPTTADTPVTPPGQTEPSGSRYSDTIKPQDAEGASLAAATSSPPPFSLTPIPSSLPTLPSSPPQRTTAAFTQASESSASSPRSPLRPMPLPQPQSQSQSSELNPPRGPKQVKSPFVPAVPPEERLPIIKEGERAPIMFSHPQGIDVPRREYDGERVVRERADLINLVWRGDTREGGVNEGNGGRDGGDITVPSFGLVERVSDDDEEEQGLGDGNVERQSSWSVGDDNAHGSSAGTAPFALPDAPHGAGSSGLGVRSSISGLAPRTGIPLPPEVLTFRQHAATNTNPSIYLAHSAISAALTHAQYPSHKTTEEILRLRALVEALTRANNSAVKELGRMKGELTELYGKGKEKEVDGDDEGDCENEKRRVGELEELVERKDEEIYELRMELARGSVPGPAFCHPDGEREAEFDALVLALSKAEQALQDRQDEYDENNLMTREDCQKLSEEKDRAYELKIKGLEDHVAELTHELDAVRTDENARGLITQEECTTQKEVAVSKLEDEVSRLKAEIKNLTESNEKAWKHATEEETKREELQAVVESLRRENEVLAEDAKSVTREAAGEELRIEVDRLKEELETARRKSDASQGATDIIAKLASQRTNEKQELEKRIAELERSAQGSSAVDLDGISIAECESQKSALTKKLEDEKKVLQDHIKQLEDENKLLKDTINTLKSDLQDCRDQGKPSELPPTATLRERIAGLGARVTEINKEIDSQGAELSKLGISSNFQQMRFLELENVRLTNEVRRLEEDVRMARNRRVASPYTRFDEKDAKIEELVREIETLNRSVEYCYREANLINLQYGRVLGKKKRLEERMGFLERAKERVDKRKGKKERRERRRREMEGPEENERPRKDAKLTRKKSKKVISAEKRAELERKEKEIQKYESLVRERGEVETQVRNPNGKEAAKMFIKQVLQWKIARVEQCLANMVASRAIRGMKPDDALPAVCVADDAIYKAEQVDDPDLSAQAFLWAGIANFYHGQSEISQGYLDKAHGLKKYLKSDADRRVLSLWLSMRFKIGSKRAPQAGMRRTSSTGTASTADSHKLQKVKPTNKMNDLPEFDDDGNIIGEEEDEDLGTEEEQEAIEV</sequence>
<dbReference type="OrthoDB" id="3565164at2759"/>
<dbReference type="PANTHER" id="PTHR23159:SF31">
    <property type="entry name" value="CENTROSOME-ASSOCIATED PROTEIN CEP250 ISOFORM X1"/>
    <property type="match status" value="1"/>
</dbReference>
<feature type="region of interest" description="Disordered" evidence="2">
    <location>
        <begin position="266"/>
        <end position="542"/>
    </location>
</feature>
<feature type="region of interest" description="Disordered" evidence="2">
    <location>
        <begin position="43"/>
        <end position="79"/>
    </location>
</feature>
<protein>
    <submittedName>
        <fullName evidence="3">Uncharacterized protein</fullName>
    </submittedName>
</protein>
<feature type="compositionally biased region" description="Basic and acidic residues" evidence="2">
    <location>
        <begin position="195"/>
        <end position="217"/>
    </location>
</feature>
<evidence type="ECO:0000313" key="3">
    <source>
        <dbReference type="EMBL" id="KAG4422540.1"/>
    </source>
</evidence>
<feature type="coiled-coil region" evidence="1">
    <location>
        <begin position="763"/>
        <end position="790"/>
    </location>
</feature>
<keyword evidence="4" id="KW-1185">Reference proteome</keyword>
<dbReference type="Proteomes" id="UP000664132">
    <property type="component" value="Unassembled WGS sequence"/>
</dbReference>
<feature type="compositionally biased region" description="Acidic residues" evidence="2">
    <location>
        <begin position="1463"/>
        <end position="1491"/>
    </location>
</feature>
<feature type="region of interest" description="Disordered" evidence="2">
    <location>
        <begin position="1227"/>
        <end position="1267"/>
    </location>
</feature>
<dbReference type="EMBL" id="JAFJYH010000047">
    <property type="protein sequence ID" value="KAG4422540.1"/>
    <property type="molecule type" value="Genomic_DNA"/>
</dbReference>
<feature type="compositionally biased region" description="Basic residues" evidence="2">
    <location>
        <begin position="314"/>
        <end position="326"/>
    </location>
</feature>
<comment type="caution">
    <text evidence="3">The sequence shown here is derived from an EMBL/GenBank/DDBJ whole genome shotgun (WGS) entry which is preliminary data.</text>
</comment>
<feature type="compositionally biased region" description="Low complexity" evidence="2">
    <location>
        <begin position="474"/>
        <end position="485"/>
    </location>
</feature>
<dbReference type="PANTHER" id="PTHR23159">
    <property type="entry name" value="CENTROSOMAL PROTEIN 2"/>
    <property type="match status" value="1"/>
</dbReference>
<feature type="compositionally biased region" description="Low complexity" evidence="2">
    <location>
        <begin position="495"/>
        <end position="506"/>
    </location>
</feature>
<feature type="region of interest" description="Disordered" evidence="2">
    <location>
        <begin position="1427"/>
        <end position="1491"/>
    </location>
</feature>
<proteinExistence type="predicted"/>
<keyword evidence="1" id="KW-0175">Coiled coil</keyword>
<feature type="compositionally biased region" description="Basic and acidic residues" evidence="2">
    <location>
        <begin position="523"/>
        <end position="535"/>
    </location>
</feature>
<feature type="compositionally biased region" description="Pro residues" evidence="2">
    <location>
        <begin position="65"/>
        <end position="77"/>
    </location>
</feature>
<evidence type="ECO:0000313" key="4">
    <source>
        <dbReference type="Proteomes" id="UP000664132"/>
    </source>
</evidence>
<name>A0A8H8BSA7_9HELO</name>
<feature type="region of interest" description="Disordered" evidence="2">
    <location>
        <begin position="603"/>
        <end position="655"/>
    </location>
</feature>
<accession>A0A8H8BSA7</accession>
<gene>
    <name evidence="3" type="ORF">IFR04_004309</name>
</gene>
<feature type="coiled-coil region" evidence="1">
    <location>
        <begin position="859"/>
        <end position="1085"/>
    </location>
</feature>